<keyword evidence="3" id="KW-1185">Reference proteome</keyword>
<protein>
    <submittedName>
        <fullName evidence="2">Uncharacterized protein</fullName>
    </submittedName>
</protein>
<organism evidence="2 3">
    <name type="scientific">Portunus trituberculatus</name>
    <name type="common">Swimming crab</name>
    <name type="synonym">Neptunus trituberculatus</name>
    <dbReference type="NCBI Taxonomy" id="210409"/>
    <lineage>
        <taxon>Eukaryota</taxon>
        <taxon>Metazoa</taxon>
        <taxon>Ecdysozoa</taxon>
        <taxon>Arthropoda</taxon>
        <taxon>Crustacea</taxon>
        <taxon>Multicrustacea</taxon>
        <taxon>Malacostraca</taxon>
        <taxon>Eumalacostraca</taxon>
        <taxon>Eucarida</taxon>
        <taxon>Decapoda</taxon>
        <taxon>Pleocyemata</taxon>
        <taxon>Brachyura</taxon>
        <taxon>Eubrachyura</taxon>
        <taxon>Portunoidea</taxon>
        <taxon>Portunidae</taxon>
        <taxon>Portuninae</taxon>
        <taxon>Portunus</taxon>
    </lineage>
</organism>
<evidence type="ECO:0000313" key="3">
    <source>
        <dbReference type="Proteomes" id="UP000324222"/>
    </source>
</evidence>
<evidence type="ECO:0000313" key="2">
    <source>
        <dbReference type="EMBL" id="MPC49072.1"/>
    </source>
</evidence>
<dbReference type="Proteomes" id="UP000324222">
    <property type="component" value="Unassembled WGS sequence"/>
</dbReference>
<reference evidence="2 3" key="1">
    <citation type="submission" date="2019-05" db="EMBL/GenBank/DDBJ databases">
        <title>Another draft genome of Portunus trituberculatus and its Hox gene families provides insights of decapod evolution.</title>
        <authorList>
            <person name="Jeong J.-H."/>
            <person name="Song I."/>
            <person name="Kim S."/>
            <person name="Choi T."/>
            <person name="Kim D."/>
            <person name="Ryu S."/>
            <person name="Kim W."/>
        </authorList>
    </citation>
    <scope>NUCLEOTIDE SEQUENCE [LARGE SCALE GENOMIC DNA]</scope>
    <source>
        <tissue evidence="2">Muscle</tissue>
    </source>
</reference>
<feature type="compositionally biased region" description="Pro residues" evidence="1">
    <location>
        <begin position="31"/>
        <end position="40"/>
    </location>
</feature>
<name>A0A5B7FRC4_PORTR</name>
<sequence>MERLQSQKSKVASISATGTTSTSNRSTSPICSPPALPQVP</sequence>
<accession>A0A5B7FRC4</accession>
<proteinExistence type="predicted"/>
<dbReference type="EMBL" id="VSRR010008650">
    <property type="protein sequence ID" value="MPC49072.1"/>
    <property type="molecule type" value="Genomic_DNA"/>
</dbReference>
<gene>
    <name evidence="2" type="ORF">E2C01_042863</name>
</gene>
<feature type="compositionally biased region" description="Polar residues" evidence="1">
    <location>
        <begin position="1"/>
        <end position="10"/>
    </location>
</feature>
<dbReference type="AlphaFoldDB" id="A0A5B7FRC4"/>
<feature type="compositionally biased region" description="Low complexity" evidence="1">
    <location>
        <begin position="12"/>
        <end position="28"/>
    </location>
</feature>
<comment type="caution">
    <text evidence="2">The sequence shown here is derived from an EMBL/GenBank/DDBJ whole genome shotgun (WGS) entry which is preliminary data.</text>
</comment>
<evidence type="ECO:0000256" key="1">
    <source>
        <dbReference type="SAM" id="MobiDB-lite"/>
    </source>
</evidence>
<feature type="region of interest" description="Disordered" evidence="1">
    <location>
        <begin position="1"/>
        <end position="40"/>
    </location>
</feature>